<proteinExistence type="predicted"/>
<reference evidence="1" key="1">
    <citation type="submission" date="2022-10" db="EMBL/GenBank/DDBJ databases">
        <title>Hoeflea sp. J2-29, isolated from marine algae.</title>
        <authorList>
            <person name="Kristyanto S."/>
            <person name="Kim J.M."/>
            <person name="Jeon C.O."/>
        </authorList>
    </citation>
    <scope>NUCLEOTIDE SEQUENCE</scope>
    <source>
        <strain evidence="1">J2-29</strain>
    </source>
</reference>
<sequence length="100" mass="10277">MRQVRIVGLNLAVILMVLGAVLVTPRQGKAVVLVAPWSEPGRAIEVIAAAGGSVLNGTGSPHAVIAHSDEPGFAFRLFQSGAMLVLDGSLAFLCRSTSAP</sequence>
<dbReference type="RefSeq" id="WP_267613174.1">
    <property type="nucleotide sequence ID" value="NZ_JAOVZQ010000001.1"/>
</dbReference>
<accession>A0ABT3YHA8</accession>
<organism evidence="1 2">
    <name type="scientific">Hoeflea ulvae</name>
    <dbReference type="NCBI Taxonomy" id="2983764"/>
    <lineage>
        <taxon>Bacteria</taxon>
        <taxon>Pseudomonadati</taxon>
        <taxon>Pseudomonadota</taxon>
        <taxon>Alphaproteobacteria</taxon>
        <taxon>Hyphomicrobiales</taxon>
        <taxon>Rhizobiaceae</taxon>
        <taxon>Hoeflea</taxon>
    </lineage>
</organism>
<name>A0ABT3YHA8_9HYPH</name>
<evidence type="ECO:0000313" key="2">
    <source>
        <dbReference type="Proteomes" id="UP001081283"/>
    </source>
</evidence>
<comment type="caution">
    <text evidence="1">The sequence shown here is derived from an EMBL/GenBank/DDBJ whole genome shotgun (WGS) entry which is preliminary data.</text>
</comment>
<dbReference type="Proteomes" id="UP001081283">
    <property type="component" value="Unassembled WGS sequence"/>
</dbReference>
<protein>
    <submittedName>
        <fullName evidence="1">Uncharacterized protein</fullName>
    </submittedName>
</protein>
<evidence type="ECO:0000313" key="1">
    <source>
        <dbReference type="EMBL" id="MCY0095285.1"/>
    </source>
</evidence>
<keyword evidence="2" id="KW-1185">Reference proteome</keyword>
<gene>
    <name evidence="1" type="ORF">OEG82_14825</name>
</gene>
<dbReference type="EMBL" id="JAOVZQ010000001">
    <property type="protein sequence ID" value="MCY0095285.1"/>
    <property type="molecule type" value="Genomic_DNA"/>
</dbReference>